<accession>A0A0E9Q7M7</accession>
<protein>
    <submittedName>
        <fullName evidence="1">Uncharacterized protein</fullName>
    </submittedName>
</protein>
<organism evidence="1">
    <name type="scientific">Anguilla anguilla</name>
    <name type="common">European freshwater eel</name>
    <name type="synonym">Muraena anguilla</name>
    <dbReference type="NCBI Taxonomy" id="7936"/>
    <lineage>
        <taxon>Eukaryota</taxon>
        <taxon>Metazoa</taxon>
        <taxon>Chordata</taxon>
        <taxon>Craniata</taxon>
        <taxon>Vertebrata</taxon>
        <taxon>Euteleostomi</taxon>
        <taxon>Actinopterygii</taxon>
        <taxon>Neopterygii</taxon>
        <taxon>Teleostei</taxon>
        <taxon>Anguilliformes</taxon>
        <taxon>Anguillidae</taxon>
        <taxon>Anguilla</taxon>
    </lineage>
</organism>
<reference evidence="1" key="2">
    <citation type="journal article" date="2015" name="Fish Shellfish Immunol.">
        <title>Early steps in the European eel (Anguilla anguilla)-Vibrio vulnificus interaction in the gills: Role of the RtxA13 toxin.</title>
        <authorList>
            <person name="Callol A."/>
            <person name="Pajuelo D."/>
            <person name="Ebbesson L."/>
            <person name="Teles M."/>
            <person name="MacKenzie S."/>
            <person name="Amaro C."/>
        </authorList>
    </citation>
    <scope>NUCLEOTIDE SEQUENCE</scope>
</reference>
<proteinExistence type="predicted"/>
<evidence type="ECO:0000313" key="1">
    <source>
        <dbReference type="EMBL" id="JAH12876.1"/>
    </source>
</evidence>
<sequence>MHIFLKSMLSLFLKKFMYIWVGRDLFIPSAVM</sequence>
<name>A0A0E9Q7M7_ANGAN</name>
<reference evidence="1" key="1">
    <citation type="submission" date="2014-11" db="EMBL/GenBank/DDBJ databases">
        <authorList>
            <person name="Amaro Gonzalez C."/>
        </authorList>
    </citation>
    <scope>NUCLEOTIDE SEQUENCE</scope>
</reference>
<dbReference type="AlphaFoldDB" id="A0A0E9Q7M7"/>
<dbReference type="EMBL" id="GBXM01095701">
    <property type="protein sequence ID" value="JAH12876.1"/>
    <property type="molecule type" value="Transcribed_RNA"/>
</dbReference>